<evidence type="ECO:0000313" key="2">
    <source>
        <dbReference type="EMBL" id="MBP1992733.1"/>
    </source>
</evidence>
<organism evidence="2 3">
    <name type="scientific">Paenibacillus eucommiae</name>
    <dbReference type="NCBI Taxonomy" id="1355755"/>
    <lineage>
        <taxon>Bacteria</taxon>
        <taxon>Bacillati</taxon>
        <taxon>Bacillota</taxon>
        <taxon>Bacilli</taxon>
        <taxon>Bacillales</taxon>
        <taxon>Paenibacillaceae</taxon>
        <taxon>Paenibacillus</taxon>
    </lineage>
</organism>
<keyword evidence="1" id="KW-1133">Transmembrane helix</keyword>
<keyword evidence="3" id="KW-1185">Reference proteome</keyword>
<evidence type="ECO:0000256" key="1">
    <source>
        <dbReference type="SAM" id="Phobius"/>
    </source>
</evidence>
<proteinExistence type="predicted"/>
<feature type="transmembrane region" description="Helical" evidence="1">
    <location>
        <begin position="56"/>
        <end position="74"/>
    </location>
</feature>
<gene>
    <name evidence="2" type="ORF">J2Z66_004346</name>
</gene>
<sequence>MAVYTMRNTCKKYMNRTVQIKTIHGNYIGKIVKVDNSKVYLKVSSLHKKGKAHTSFFPFIIPLVLFDLLAIILLDSRRRIL</sequence>
<evidence type="ECO:0008006" key="4">
    <source>
        <dbReference type="Google" id="ProtNLM"/>
    </source>
</evidence>
<dbReference type="Proteomes" id="UP001519287">
    <property type="component" value="Unassembled WGS sequence"/>
</dbReference>
<keyword evidence="1" id="KW-0812">Transmembrane</keyword>
<comment type="caution">
    <text evidence="2">The sequence shown here is derived from an EMBL/GenBank/DDBJ whole genome shotgun (WGS) entry which is preliminary data.</text>
</comment>
<accession>A0ABS4IYS4</accession>
<keyword evidence="1" id="KW-0472">Membrane</keyword>
<name>A0ABS4IYS4_9BACL</name>
<dbReference type="EMBL" id="JAGGLB010000015">
    <property type="protein sequence ID" value="MBP1992733.1"/>
    <property type="molecule type" value="Genomic_DNA"/>
</dbReference>
<evidence type="ECO:0000313" key="3">
    <source>
        <dbReference type="Proteomes" id="UP001519287"/>
    </source>
</evidence>
<protein>
    <recommendedName>
        <fullName evidence="4">KOW domain-containing protein</fullName>
    </recommendedName>
</protein>
<reference evidence="2 3" key="1">
    <citation type="submission" date="2021-03" db="EMBL/GenBank/DDBJ databases">
        <title>Genomic Encyclopedia of Type Strains, Phase IV (KMG-IV): sequencing the most valuable type-strain genomes for metagenomic binning, comparative biology and taxonomic classification.</title>
        <authorList>
            <person name="Goeker M."/>
        </authorList>
    </citation>
    <scope>NUCLEOTIDE SEQUENCE [LARGE SCALE GENOMIC DNA]</scope>
    <source>
        <strain evidence="2 3">DSM 26048</strain>
    </source>
</reference>